<keyword evidence="1" id="KW-0560">Oxidoreductase</keyword>
<dbReference type="SUPFAM" id="SSF51735">
    <property type="entry name" value="NAD(P)-binding Rossmann-fold domains"/>
    <property type="match status" value="1"/>
</dbReference>
<dbReference type="PANTHER" id="PTHR14239">
    <property type="entry name" value="DUDULIN-RELATED"/>
    <property type="match status" value="1"/>
</dbReference>
<gene>
    <name evidence="3" type="ORF">ACFQJC_18160</name>
</gene>
<dbReference type="PANTHER" id="PTHR14239:SF10">
    <property type="entry name" value="REDUCTASE"/>
    <property type="match status" value="1"/>
</dbReference>
<dbReference type="Proteomes" id="UP001596481">
    <property type="component" value="Unassembled WGS sequence"/>
</dbReference>
<feature type="domain" description="Pyrroline-5-carboxylate reductase catalytic N-terminal" evidence="2">
    <location>
        <begin position="2"/>
        <end position="92"/>
    </location>
</feature>
<accession>A0ABD5ZJD1</accession>
<dbReference type="GO" id="GO:0016491">
    <property type="term" value="F:oxidoreductase activity"/>
    <property type="evidence" value="ECO:0007669"/>
    <property type="project" value="UniProtKB-KW"/>
</dbReference>
<dbReference type="RefSeq" id="WP_390226130.1">
    <property type="nucleotide sequence ID" value="NZ_JBHTAA010000015.1"/>
</dbReference>
<evidence type="ECO:0000259" key="2">
    <source>
        <dbReference type="Pfam" id="PF03807"/>
    </source>
</evidence>
<sequence>MKIGVVGAGRLGGTVAQLLVEAGHEVAIANRSGPQSLDDLSEMLGPRLHPAEPDTAVEFGHVVFLAIPFRNRGSLPDASLFEGKIVVDAMNPYTDDFHVIDLGEDTSSELVARQLPAARVVKAFNTMYWETIRDFGHPDLPESERFALFVAGDDDEAKGVVSDLVRELGFGPVDAGQLESGGRLMEPGGPLYSREFSTPDARDAVAKLRPLW</sequence>
<keyword evidence="4" id="KW-1185">Reference proteome</keyword>
<dbReference type="InterPro" id="IPR051267">
    <property type="entry name" value="STEAP_metalloreductase"/>
</dbReference>
<organism evidence="3 4">
    <name type="scientific">Haloferax namakaokahaiae</name>
    <dbReference type="NCBI Taxonomy" id="1748331"/>
    <lineage>
        <taxon>Archaea</taxon>
        <taxon>Methanobacteriati</taxon>
        <taxon>Methanobacteriota</taxon>
        <taxon>Stenosarchaea group</taxon>
        <taxon>Halobacteria</taxon>
        <taxon>Halobacteriales</taxon>
        <taxon>Haloferacaceae</taxon>
        <taxon>Haloferax</taxon>
    </lineage>
</organism>
<name>A0ABD5ZJD1_9EURY</name>
<dbReference type="InterPro" id="IPR036291">
    <property type="entry name" value="NAD(P)-bd_dom_sf"/>
</dbReference>
<proteinExistence type="predicted"/>
<dbReference type="Pfam" id="PF03807">
    <property type="entry name" value="F420_oxidored"/>
    <property type="match status" value="1"/>
</dbReference>
<dbReference type="InterPro" id="IPR028939">
    <property type="entry name" value="P5C_Rdtase_cat_N"/>
</dbReference>
<evidence type="ECO:0000313" key="3">
    <source>
        <dbReference type="EMBL" id="MFC7205440.1"/>
    </source>
</evidence>
<dbReference type="Gene3D" id="3.40.50.720">
    <property type="entry name" value="NAD(P)-binding Rossmann-like Domain"/>
    <property type="match status" value="1"/>
</dbReference>
<evidence type="ECO:0000256" key="1">
    <source>
        <dbReference type="ARBA" id="ARBA00023002"/>
    </source>
</evidence>
<reference evidence="3 4" key="1">
    <citation type="journal article" date="2019" name="Int. J. Syst. Evol. Microbiol.">
        <title>The Global Catalogue of Microorganisms (GCM) 10K type strain sequencing project: providing services to taxonomists for standard genome sequencing and annotation.</title>
        <authorList>
            <consortium name="The Broad Institute Genomics Platform"/>
            <consortium name="The Broad Institute Genome Sequencing Center for Infectious Disease"/>
            <person name="Wu L."/>
            <person name="Ma J."/>
        </authorList>
    </citation>
    <scope>NUCLEOTIDE SEQUENCE [LARGE SCALE GENOMIC DNA]</scope>
    <source>
        <strain evidence="3 4">DSM 29988</strain>
    </source>
</reference>
<comment type="caution">
    <text evidence="3">The sequence shown here is derived from an EMBL/GenBank/DDBJ whole genome shotgun (WGS) entry which is preliminary data.</text>
</comment>
<dbReference type="AlphaFoldDB" id="A0ABD5ZJD1"/>
<protein>
    <submittedName>
        <fullName evidence="3">NADPH-dependent F420 reductase</fullName>
    </submittedName>
</protein>
<evidence type="ECO:0000313" key="4">
    <source>
        <dbReference type="Proteomes" id="UP001596481"/>
    </source>
</evidence>
<dbReference type="EMBL" id="JBHTAA010000015">
    <property type="protein sequence ID" value="MFC7205440.1"/>
    <property type="molecule type" value="Genomic_DNA"/>
</dbReference>